<evidence type="ECO:0000313" key="1">
    <source>
        <dbReference type="EMBL" id="AYL96686.1"/>
    </source>
</evidence>
<protein>
    <recommendedName>
        <fullName evidence="3">DNA primase</fullName>
    </recommendedName>
</protein>
<dbReference type="AlphaFoldDB" id="A0A494VMW7"/>
<dbReference type="OrthoDB" id="8536512at2"/>
<dbReference type="GO" id="GO:0008270">
    <property type="term" value="F:zinc ion binding"/>
    <property type="evidence" value="ECO:0007669"/>
    <property type="project" value="InterPro"/>
</dbReference>
<accession>A0A494VMW7</accession>
<dbReference type="KEGG" id="muh:HYN43_015875"/>
<name>A0A494VMW7_9SPHI</name>
<dbReference type="GO" id="GO:0006260">
    <property type="term" value="P:DNA replication"/>
    <property type="evidence" value="ECO:0007669"/>
    <property type="project" value="InterPro"/>
</dbReference>
<evidence type="ECO:0000313" key="2">
    <source>
        <dbReference type="Proteomes" id="UP000270046"/>
    </source>
</evidence>
<dbReference type="SUPFAM" id="SSF57783">
    <property type="entry name" value="Zinc beta-ribbon"/>
    <property type="match status" value="1"/>
</dbReference>
<proteinExistence type="predicted"/>
<dbReference type="RefSeq" id="WP_119410280.1">
    <property type="nucleotide sequence ID" value="NZ_CP032869.1"/>
</dbReference>
<evidence type="ECO:0008006" key="3">
    <source>
        <dbReference type="Google" id="ProtNLM"/>
    </source>
</evidence>
<keyword evidence="2" id="KW-1185">Reference proteome</keyword>
<reference evidence="1 2" key="1">
    <citation type="submission" date="2018-10" db="EMBL/GenBank/DDBJ databases">
        <title>Genome sequencing of Mucilaginibacter sp. HYN0043.</title>
        <authorList>
            <person name="Kim M."/>
            <person name="Yi H."/>
        </authorList>
    </citation>
    <scope>NUCLEOTIDE SEQUENCE [LARGE SCALE GENOMIC DNA]</scope>
    <source>
        <strain evidence="1 2">HYN0043</strain>
    </source>
</reference>
<dbReference type="Proteomes" id="UP000270046">
    <property type="component" value="Chromosome"/>
</dbReference>
<dbReference type="InterPro" id="IPR036977">
    <property type="entry name" value="DNA_primase_Znf_CHC2"/>
</dbReference>
<dbReference type="GO" id="GO:0003677">
    <property type="term" value="F:DNA binding"/>
    <property type="evidence" value="ECO:0007669"/>
    <property type="project" value="InterPro"/>
</dbReference>
<dbReference type="Gene3D" id="3.90.580.10">
    <property type="entry name" value="Zinc finger, CHC2-type domain"/>
    <property type="match status" value="1"/>
</dbReference>
<dbReference type="Pfam" id="PF13155">
    <property type="entry name" value="Toprim_2"/>
    <property type="match status" value="1"/>
</dbReference>
<gene>
    <name evidence="1" type="ORF">HYN43_015875</name>
</gene>
<dbReference type="Gene3D" id="3.40.1360.10">
    <property type="match status" value="1"/>
</dbReference>
<sequence>MNLPLSEIKTIPVHVLAEELGGRYCKTDRNGDLWYYSPFRPDERTASFKINVKLNTWHDFGLSGTAIHRNQGSGGDILDLWCDYHFKDRRLGINQAAEAITAKYGSLAIRGESLQHQPRSERPTLQNQSPRYKIERISKRIAYHGLLHELSRRRISTTLANIYLKQGMILDTITGKHYTGFLFENDKGGYEVSIPNPSLNTCFKTIIGRKASSRILSKNKEANAAEIFEGFWDFLSWMEINALLYPLNHAYVLNSVSLVNEVSDKIMVFENSLNTIFLFMDNDKAGKMAALALTENLKASFAVGSMAHLYNGKKDLNEFWASGKSTEKPQP</sequence>
<dbReference type="EMBL" id="CP032869">
    <property type="protein sequence ID" value="AYL96686.1"/>
    <property type="molecule type" value="Genomic_DNA"/>
</dbReference>
<dbReference type="SUPFAM" id="SSF56731">
    <property type="entry name" value="DNA primase core"/>
    <property type="match status" value="1"/>
</dbReference>
<organism evidence="1 2">
    <name type="scientific">Mucilaginibacter celer</name>
    <dbReference type="NCBI Taxonomy" id="2305508"/>
    <lineage>
        <taxon>Bacteria</taxon>
        <taxon>Pseudomonadati</taxon>
        <taxon>Bacteroidota</taxon>
        <taxon>Sphingobacteriia</taxon>
        <taxon>Sphingobacteriales</taxon>
        <taxon>Sphingobacteriaceae</taxon>
        <taxon>Mucilaginibacter</taxon>
    </lineage>
</organism>